<organism evidence="1 2">
    <name type="scientific">Vermiconidia calcicola</name>
    <dbReference type="NCBI Taxonomy" id="1690605"/>
    <lineage>
        <taxon>Eukaryota</taxon>
        <taxon>Fungi</taxon>
        <taxon>Dikarya</taxon>
        <taxon>Ascomycota</taxon>
        <taxon>Pezizomycotina</taxon>
        <taxon>Dothideomycetes</taxon>
        <taxon>Dothideomycetidae</taxon>
        <taxon>Mycosphaerellales</taxon>
        <taxon>Extremaceae</taxon>
        <taxon>Vermiconidia</taxon>
    </lineage>
</organism>
<protein>
    <submittedName>
        <fullName evidence="1">Uncharacterized protein</fullName>
    </submittedName>
</protein>
<keyword evidence="2" id="KW-1185">Reference proteome</keyword>
<comment type="caution">
    <text evidence="1">The sequence shown here is derived from an EMBL/GenBank/DDBJ whole genome shotgun (WGS) entry which is preliminary data.</text>
</comment>
<name>A0ACC3NAW5_9PEZI</name>
<sequence>MAPLDMATDNMAADNMAGQGEHKHYLDFTFGRNTAPCHSLVHTLFDPNHIVPPLHMYSAQKATLIRKLYRHYQLPTYGSVIHHLTSSNQYETLAYIRKKILRCIYHLPNPADHRIPPNELQLLKDVLAEKAWSWLQSGRAEQWIAVPANAAETERMMGDMRDGRVLEVGEDPGTGEEIVVSRPVDRAKMTFVRQEAGDEEDGADGGDEADEVAAEDIWIAAANRLQHQQPPGGSGTVSSQQGVAPKDQLVGFNNQQQQHGEPSSASPPGTLIPRSSPAENPGRDRVASLVQQFEPRQDTFGVLTPSRGSSSQHTQQADNNDNDDDDGDEDEEGKAQDKDAGQKDKCAVCFHPFPDADSLRCRACRRRVHRTCFERFKRTREESGQDVRCIECDAPWTEIEEEEPRTRSMPGESFGEVTEEDDEEEEGGQDEERQRSYMEAGIDPEVLAATSAALRLTLGSAEEERREPGLYPRLPEEARRPRLGTLVDAAVPPTVSPTTTATAAEEEDEDEKWIREVAEPNIERYQQTLAGDEPPARSRDPRSAGNARDEFRRQPRHHADEPRGGPSETRGAGSVRDEPRRYQAHVDDDDDDDDGDDEPQPPPRRRPGPPGARIRDDESTHQHQHQPSPRRSGSNGARNTLDSEIGHEPQHPRRRPGSQGVAVRDGFTPRHQSPPPRPSNRHRHASDSDSEDQPPRRRPGPKGASVQNPNTQPPPSPRRHRTRYRHASDSEEEHLQPRPARRAPQSPNHPVPRTTHTSIPIPTAPRPHLTFRHRHTGEEVLAFPRERRHESDESDEE</sequence>
<reference evidence="1" key="1">
    <citation type="submission" date="2023-07" db="EMBL/GenBank/DDBJ databases">
        <title>Black Yeasts Isolated from many extreme environments.</title>
        <authorList>
            <person name="Coleine C."/>
            <person name="Stajich J.E."/>
            <person name="Selbmann L."/>
        </authorList>
    </citation>
    <scope>NUCLEOTIDE SEQUENCE</scope>
    <source>
        <strain evidence="1">CCFEE 5714</strain>
    </source>
</reference>
<proteinExistence type="predicted"/>
<evidence type="ECO:0000313" key="2">
    <source>
        <dbReference type="Proteomes" id="UP001281147"/>
    </source>
</evidence>
<evidence type="ECO:0000313" key="1">
    <source>
        <dbReference type="EMBL" id="KAK3712717.1"/>
    </source>
</evidence>
<dbReference type="Proteomes" id="UP001281147">
    <property type="component" value="Unassembled WGS sequence"/>
</dbReference>
<dbReference type="EMBL" id="JAUTXU010000068">
    <property type="protein sequence ID" value="KAK3712717.1"/>
    <property type="molecule type" value="Genomic_DNA"/>
</dbReference>
<accession>A0ACC3NAW5</accession>
<gene>
    <name evidence="1" type="ORF">LTR37_008981</name>
</gene>